<sequence>MKRRFHVWKVLTVLCFSLCVLVMITRVPTDVGCPDPSDPYLQMRDVQDNRLFDVKRDALQSLDIPYKQLLGSPSGTK</sequence>
<evidence type="ECO:0000256" key="1">
    <source>
        <dbReference type="SAM" id="SignalP"/>
    </source>
</evidence>
<reference evidence="2" key="1">
    <citation type="thesis" date="2020" institute="ProQuest LLC" country="789 East Eisenhower Parkway, Ann Arbor, MI, USA">
        <title>Comparative Genomics and Chromosome Evolution.</title>
        <authorList>
            <person name="Mudd A.B."/>
        </authorList>
    </citation>
    <scope>NUCLEOTIDE SEQUENCE</scope>
    <source>
        <strain evidence="2">237g6f4</strain>
        <tissue evidence="2">Blood</tissue>
    </source>
</reference>
<dbReference type="EMBL" id="WNYA01107011">
    <property type="protein sequence ID" value="KAG8534436.1"/>
    <property type="molecule type" value="Genomic_DNA"/>
</dbReference>
<proteinExistence type="predicted"/>
<feature type="signal peptide" evidence="1">
    <location>
        <begin position="1"/>
        <end position="29"/>
    </location>
</feature>
<gene>
    <name evidence="2" type="ORF">GDO81_019538</name>
</gene>
<keyword evidence="1" id="KW-0732">Signal</keyword>
<keyword evidence="3" id="KW-1185">Reference proteome</keyword>
<dbReference type="Proteomes" id="UP000824782">
    <property type="component" value="Unassembled WGS sequence"/>
</dbReference>
<name>A0AAV6YBH7_ENGPU</name>
<organism evidence="2 3">
    <name type="scientific">Engystomops pustulosus</name>
    <name type="common">Tungara frog</name>
    <name type="synonym">Physalaemus pustulosus</name>
    <dbReference type="NCBI Taxonomy" id="76066"/>
    <lineage>
        <taxon>Eukaryota</taxon>
        <taxon>Metazoa</taxon>
        <taxon>Chordata</taxon>
        <taxon>Craniata</taxon>
        <taxon>Vertebrata</taxon>
        <taxon>Euteleostomi</taxon>
        <taxon>Amphibia</taxon>
        <taxon>Batrachia</taxon>
        <taxon>Anura</taxon>
        <taxon>Neobatrachia</taxon>
        <taxon>Hyloidea</taxon>
        <taxon>Leptodactylidae</taxon>
        <taxon>Leiuperinae</taxon>
        <taxon>Engystomops</taxon>
    </lineage>
</organism>
<evidence type="ECO:0000313" key="2">
    <source>
        <dbReference type="EMBL" id="KAG8534436.1"/>
    </source>
</evidence>
<comment type="caution">
    <text evidence="2">The sequence shown here is derived from an EMBL/GenBank/DDBJ whole genome shotgun (WGS) entry which is preliminary data.</text>
</comment>
<feature type="non-terminal residue" evidence="2">
    <location>
        <position position="77"/>
    </location>
</feature>
<protein>
    <submittedName>
        <fullName evidence="2">Uncharacterized protein</fullName>
    </submittedName>
</protein>
<dbReference type="AlphaFoldDB" id="A0AAV6YBH7"/>
<evidence type="ECO:0000313" key="3">
    <source>
        <dbReference type="Proteomes" id="UP000824782"/>
    </source>
</evidence>
<feature type="chain" id="PRO_5043596846" evidence="1">
    <location>
        <begin position="30"/>
        <end position="77"/>
    </location>
</feature>
<accession>A0AAV6YBH7</accession>